<keyword evidence="2" id="KW-1185">Reference proteome</keyword>
<protein>
    <submittedName>
        <fullName evidence="1">Uncharacterized protein</fullName>
    </submittedName>
</protein>
<evidence type="ECO:0000313" key="1">
    <source>
        <dbReference type="EMBL" id="GBO13575.1"/>
    </source>
</evidence>
<organism evidence="1 2">
    <name type="scientific">Araneus ventricosus</name>
    <name type="common">Orbweaver spider</name>
    <name type="synonym">Epeira ventricosa</name>
    <dbReference type="NCBI Taxonomy" id="182803"/>
    <lineage>
        <taxon>Eukaryota</taxon>
        <taxon>Metazoa</taxon>
        <taxon>Ecdysozoa</taxon>
        <taxon>Arthropoda</taxon>
        <taxon>Chelicerata</taxon>
        <taxon>Arachnida</taxon>
        <taxon>Araneae</taxon>
        <taxon>Araneomorphae</taxon>
        <taxon>Entelegynae</taxon>
        <taxon>Araneoidea</taxon>
        <taxon>Araneidae</taxon>
        <taxon>Araneus</taxon>
    </lineage>
</organism>
<gene>
    <name evidence="1" type="ORF">AVEN_268795_1</name>
</gene>
<evidence type="ECO:0000313" key="2">
    <source>
        <dbReference type="Proteomes" id="UP000499080"/>
    </source>
</evidence>
<dbReference type="AlphaFoldDB" id="A0A4Y2UKK1"/>
<dbReference type="Proteomes" id="UP000499080">
    <property type="component" value="Unassembled WGS sequence"/>
</dbReference>
<comment type="caution">
    <text evidence="1">The sequence shown here is derived from an EMBL/GenBank/DDBJ whole genome shotgun (WGS) entry which is preliminary data.</text>
</comment>
<accession>A0A4Y2UKK1</accession>
<reference evidence="1 2" key="1">
    <citation type="journal article" date="2019" name="Sci. Rep.">
        <title>Orb-weaving spider Araneus ventricosus genome elucidates the spidroin gene catalogue.</title>
        <authorList>
            <person name="Kono N."/>
            <person name="Nakamura H."/>
            <person name="Ohtoshi R."/>
            <person name="Moran D.A.P."/>
            <person name="Shinohara A."/>
            <person name="Yoshida Y."/>
            <person name="Fujiwara M."/>
            <person name="Mori M."/>
            <person name="Tomita M."/>
            <person name="Arakawa K."/>
        </authorList>
    </citation>
    <scope>NUCLEOTIDE SEQUENCE [LARGE SCALE GENOMIC DNA]</scope>
</reference>
<sequence length="120" mass="13888">MCAYVGCKSRKPDEGARKWALVGKDNWPPPTTLISELIEEPHLPSEEAKRLRQACVVVKEKFVDRPVPPGWGTQERDQILKKAREMVANRKKLKYNVREISHQTGNSYKIRRGKMCQNEE</sequence>
<proteinExistence type="predicted"/>
<name>A0A4Y2UKK1_ARAVE</name>
<dbReference type="EMBL" id="BGPR01037862">
    <property type="protein sequence ID" value="GBO13575.1"/>
    <property type="molecule type" value="Genomic_DNA"/>
</dbReference>